<dbReference type="PRINTS" id="PR00458">
    <property type="entry name" value="PEROXIDASE"/>
</dbReference>
<keyword evidence="2" id="KW-0349">Heme</keyword>
<reference evidence="7" key="1">
    <citation type="submission" date="2022-10" db="EMBL/GenBank/DDBJ databases">
        <title>Determination and structural analysis of whole genome sequence of Sarocladium strictum F4-1.</title>
        <authorList>
            <person name="Hu L."/>
            <person name="Jiang Y."/>
        </authorList>
    </citation>
    <scope>NUCLEOTIDE SEQUENCE</scope>
    <source>
        <strain evidence="7">F4-1</strain>
    </source>
</reference>
<comment type="caution">
    <text evidence="7">The sequence shown here is derived from an EMBL/GenBank/DDBJ whole genome shotgun (WGS) entry which is preliminary data.</text>
</comment>
<evidence type="ECO:0000256" key="3">
    <source>
        <dbReference type="ARBA" id="ARBA00023002"/>
    </source>
</evidence>
<dbReference type="SUPFAM" id="SSF48113">
    <property type="entry name" value="Heme-dependent peroxidases"/>
    <property type="match status" value="1"/>
</dbReference>
<dbReference type="Gene3D" id="1.10.520.10">
    <property type="match status" value="1"/>
</dbReference>
<dbReference type="AlphaFoldDB" id="A0AA39GKC9"/>
<gene>
    <name evidence="7" type="ORF">NLU13_4802</name>
</gene>
<evidence type="ECO:0000259" key="6">
    <source>
        <dbReference type="PROSITE" id="PS50873"/>
    </source>
</evidence>
<dbReference type="EMBL" id="JAPDFR010000003">
    <property type="protein sequence ID" value="KAK0388559.1"/>
    <property type="molecule type" value="Genomic_DNA"/>
</dbReference>
<sequence>MKYLTAAASVALAAPLVAASQLVWPSKWDELEDLMTMQSGYDTRGFSDAVVTCSFGNNEQGRQNTAEWIRTGFHDMITHNAAAGTGGLDASIFWELDRAENPGAAFTNTFSFFSGFYNTRASASDLVALGVSVATGACGGPKVPFRAGRIDAGKAGPPGVPEPHTNLEKTLDAFVTAGFDNKDMVAMVACGHAIGGVHSVDFPDITGIHAEVGNDTTLPFQNDVSTFHNGVVTEFLNGKTKNPLVVAKNDTLNSDKRIFNSDRATMKKLATRTNFNSMCGDIFARMVDTVPKSVQLTDVIDPYDVKPYISELSLDSKGDLHFSGFIRMRATHGTGRNQDDLAVTLLYADRNGKGQVEVPTKRAQLQSGLTGGLNGELFVSFEFDTTIKGATGISKFLVKEITPSTKATRIHDNQKTGGYKVNDKVLYQLSTSCNQVGNSASSTITINAMVRSDCAGDNPLTLKLTQKKARKGTDVPALVVQSTAFKKTGKAPKGWVAYQVKANTDDQFARFDIALGGKNPTAVEFQSVGALPETCAKQ</sequence>
<proteinExistence type="inferred from homology"/>
<evidence type="ECO:0000256" key="1">
    <source>
        <dbReference type="ARBA" id="ARBA00022559"/>
    </source>
</evidence>
<evidence type="ECO:0000313" key="7">
    <source>
        <dbReference type="EMBL" id="KAK0388559.1"/>
    </source>
</evidence>
<evidence type="ECO:0000256" key="4">
    <source>
        <dbReference type="RuleBase" id="RU004241"/>
    </source>
</evidence>
<feature type="domain" description="Plant heme peroxidase family profile" evidence="6">
    <location>
        <begin position="122"/>
        <end position="334"/>
    </location>
</feature>
<organism evidence="7 8">
    <name type="scientific">Sarocladium strictum</name>
    <name type="common">Black bundle disease fungus</name>
    <name type="synonym">Acremonium strictum</name>
    <dbReference type="NCBI Taxonomy" id="5046"/>
    <lineage>
        <taxon>Eukaryota</taxon>
        <taxon>Fungi</taxon>
        <taxon>Dikarya</taxon>
        <taxon>Ascomycota</taxon>
        <taxon>Pezizomycotina</taxon>
        <taxon>Sordariomycetes</taxon>
        <taxon>Hypocreomycetidae</taxon>
        <taxon>Hypocreales</taxon>
        <taxon>Sarocladiaceae</taxon>
        <taxon>Sarocladium</taxon>
    </lineage>
</organism>
<dbReference type="GO" id="GO:0042744">
    <property type="term" value="P:hydrogen peroxide catabolic process"/>
    <property type="evidence" value="ECO:0007669"/>
    <property type="project" value="TreeGrafter"/>
</dbReference>
<dbReference type="InterPro" id="IPR002016">
    <property type="entry name" value="Haem_peroxidase"/>
</dbReference>
<protein>
    <recommendedName>
        <fullName evidence="5">Peroxidase</fullName>
        <ecNumber evidence="5">1.11.1.-</ecNumber>
    </recommendedName>
</protein>
<keyword evidence="5" id="KW-0732">Signal</keyword>
<dbReference type="GO" id="GO:0004601">
    <property type="term" value="F:peroxidase activity"/>
    <property type="evidence" value="ECO:0007669"/>
    <property type="project" value="UniProtKB-KW"/>
</dbReference>
<keyword evidence="1 5" id="KW-0575">Peroxidase</keyword>
<dbReference type="Gene3D" id="1.10.420.10">
    <property type="entry name" value="Peroxidase, domain 2"/>
    <property type="match status" value="1"/>
</dbReference>
<accession>A0AA39GKC9</accession>
<keyword evidence="2" id="KW-0479">Metal-binding</keyword>
<dbReference type="PANTHER" id="PTHR31356:SF53">
    <property type="entry name" value="HEME PEROXIDASE"/>
    <property type="match status" value="1"/>
</dbReference>
<dbReference type="GO" id="GO:0000302">
    <property type="term" value="P:response to reactive oxygen species"/>
    <property type="evidence" value="ECO:0007669"/>
    <property type="project" value="TreeGrafter"/>
</dbReference>
<dbReference type="Proteomes" id="UP001175261">
    <property type="component" value="Unassembled WGS sequence"/>
</dbReference>
<keyword evidence="3 5" id="KW-0560">Oxidoreductase</keyword>
<dbReference type="InterPro" id="IPR010255">
    <property type="entry name" value="Haem_peroxidase_sf"/>
</dbReference>
<evidence type="ECO:0000313" key="8">
    <source>
        <dbReference type="Proteomes" id="UP001175261"/>
    </source>
</evidence>
<dbReference type="GO" id="GO:0046872">
    <property type="term" value="F:metal ion binding"/>
    <property type="evidence" value="ECO:0007669"/>
    <property type="project" value="UniProtKB-UniRule"/>
</dbReference>
<keyword evidence="2" id="KW-0408">Iron</keyword>
<name>A0AA39GKC9_SARSR</name>
<dbReference type="PROSITE" id="PS50873">
    <property type="entry name" value="PEROXIDASE_4"/>
    <property type="match status" value="1"/>
</dbReference>
<feature type="chain" id="PRO_5041488585" description="Peroxidase" evidence="5">
    <location>
        <begin position="20"/>
        <end position="538"/>
    </location>
</feature>
<dbReference type="InterPro" id="IPR044831">
    <property type="entry name" value="Ccp1-like"/>
</dbReference>
<dbReference type="EC" id="1.11.1.-" evidence="5"/>
<dbReference type="PANTHER" id="PTHR31356">
    <property type="entry name" value="THYLAKOID LUMENAL 29 KDA PROTEIN, CHLOROPLASTIC-RELATED"/>
    <property type="match status" value="1"/>
</dbReference>
<evidence type="ECO:0000256" key="5">
    <source>
        <dbReference type="RuleBase" id="RU363051"/>
    </source>
</evidence>
<feature type="signal peptide" evidence="5">
    <location>
        <begin position="1"/>
        <end position="19"/>
    </location>
</feature>
<dbReference type="GO" id="GO:0020037">
    <property type="term" value="F:heme binding"/>
    <property type="evidence" value="ECO:0007669"/>
    <property type="project" value="UniProtKB-UniRule"/>
</dbReference>
<evidence type="ECO:0000256" key="2">
    <source>
        <dbReference type="ARBA" id="ARBA00022617"/>
    </source>
</evidence>
<dbReference type="GO" id="GO:0034599">
    <property type="term" value="P:cellular response to oxidative stress"/>
    <property type="evidence" value="ECO:0007669"/>
    <property type="project" value="InterPro"/>
</dbReference>
<dbReference type="Pfam" id="PF00141">
    <property type="entry name" value="peroxidase"/>
    <property type="match status" value="1"/>
</dbReference>
<keyword evidence="8" id="KW-1185">Reference proteome</keyword>
<comment type="similarity">
    <text evidence="4">Belongs to the peroxidase family.</text>
</comment>